<dbReference type="AlphaFoldDB" id="A0A1R1PEW0"/>
<gene>
    <name evidence="3" type="ORF">AX774_g7051</name>
</gene>
<evidence type="ECO:0000313" key="3">
    <source>
        <dbReference type="EMBL" id="OMH79530.1"/>
    </source>
</evidence>
<keyword evidence="4" id="KW-1185">Reference proteome</keyword>
<evidence type="ECO:0000256" key="1">
    <source>
        <dbReference type="ARBA" id="ARBA00022737"/>
    </source>
</evidence>
<dbReference type="SMART" id="SM00248">
    <property type="entry name" value="ANK"/>
    <property type="match status" value="6"/>
</dbReference>
<name>A0A1R1PEW0_ZANCU</name>
<dbReference type="SUPFAM" id="SSF140860">
    <property type="entry name" value="Pseudo ankyrin repeat-like"/>
    <property type="match status" value="1"/>
</dbReference>
<dbReference type="InterPro" id="IPR002110">
    <property type="entry name" value="Ankyrin_rpt"/>
</dbReference>
<sequence length="694" mass="80037">MYVVTDRSTSTVVHIDTLFINKIKYLDIDFGTFFSERTESQREFTDIKISESLYLRPLLTVAMWKIGSYFYTLGQDFEIEVIETLIDASNSKVEIPKEFTGAVEVDFKYIDSKAIICYILHFVSRCFNLSNVELLKRILDLKINTNFSFQEWKSYIRYSNEFKYKASTDFMEKYGYGSKMETLTSVLFSYYSIAWDRKELIKYLEGIYPDITSQQILFDVTINDKNVDLAKEYFFKVEPSTENVRKITAMAYESGSVDIIRFLLNNCNNLDGKLDENAIKTAIKKKDYELVQEIITKYSNTVSISCLEEAVESRDVKIGKLLIEAGVDLKSIEFKGINISIENKDMDMLRLLLENGASVELDDQSGIEKLYSIENHEVAERLLEFFNKDKDKSKTKTPEIQVKVGTRLKFSKTMLCLIEVNHIFNDLCFGLPTDFESFGRDIDLFKNIMAVMNSKQQHIINACALYFDNLSNHPPIHQLEKDCYKKLVKIIGYIVENNLQSTFNDTEYYETNALKVENDIEVLNDRHYELAESELVNRNFGMLKLLMDYGIDIYSGNSLILRTAYKAGGIGWIDYFISKGAKFNGESDGFEEACRSNKVKALEHWIKNGGVVPKNPKYECINMACLLGNFDMVKFLVESGVDLSNPERNGVRIACRLGHKKTLKYLLDNKAVVGNICRYRLEGNREKGQYRYEG</sequence>
<protein>
    <submittedName>
        <fullName evidence="3">Putative ankyrin repeat protein L25</fullName>
    </submittedName>
</protein>
<keyword evidence="1" id="KW-0677">Repeat</keyword>
<dbReference type="Gene3D" id="1.25.40.20">
    <property type="entry name" value="Ankyrin repeat-containing domain"/>
    <property type="match status" value="2"/>
</dbReference>
<dbReference type="InterPro" id="IPR036770">
    <property type="entry name" value="Ankyrin_rpt-contain_sf"/>
</dbReference>
<dbReference type="Proteomes" id="UP000188320">
    <property type="component" value="Unassembled WGS sequence"/>
</dbReference>
<evidence type="ECO:0000313" key="4">
    <source>
        <dbReference type="Proteomes" id="UP000188320"/>
    </source>
</evidence>
<dbReference type="OrthoDB" id="341259at2759"/>
<dbReference type="PANTHER" id="PTHR24123">
    <property type="entry name" value="ANKYRIN REPEAT-CONTAINING"/>
    <property type="match status" value="1"/>
</dbReference>
<comment type="caution">
    <text evidence="3">The sequence shown here is derived from an EMBL/GenBank/DDBJ whole genome shotgun (WGS) entry which is preliminary data.</text>
</comment>
<dbReference type="PANTHER" id="PTHR24123:SF129">
    <property type="entry name" value="PROTEIN, PUTATIVE-RELATED"/>
    <property type="match status" value="1"/>
</dbReference>
<dbReference type="EMBL" id="LSSK01001519">
    <property type="protein sequence ID" value="OMH79530.1"/>
    <property type="molecule type" value="Genomic_DNA"/>
</dbReference>
<dbReference type="InterPro" id="IPR051165">
    <property type="entry name" value="Multifunctional_ANK_Repeat"/>
</dbReference>
<evidence type="ECO:0000256" key="2">
    <source>
        <dbReference type="ARBA" id="ARBA00023043"/>
    </source>
</evidence>
<keyword evidence="2" id="KW-0040">ANK repeat</keyword>
<organism evidence="3 4">
    <name type="scientific">Zancudomyces culisetae</name>
    <name type="common">Gut fungus</name>
    <name type="synonym">Smittium culisetae</name>
    <dbReference type="NCBI Taxonomy" id="1213189"/>
    <lineage>
        <taxon>Eukaryota</taxon>
        <taxon>Fungi</taxon>
        <taxon>Fungi incertae sedis</taxon>
        <taxon>Zoopagomycota</taxon>
        <taxon>Kickxellomycotina</taxon>
        <taxon>Harpellomycetes</taxon>
        <taxon>Harpellales</taxon>
        <taxon>Legeriomycetaceae</taxon>
        <taxon>Zancudomyces</taxon>
    </lineage>
</organism>
<dbReference type="SUPFAM" id="SSF48403">
    <property type="entry name" value="Ankyrin repeat"/>
    <property type="match status" value="1"/>
</dbReference>
<proteinExistence type="predicted"/>
<accession>A0A1R1PEW0</accession>
<reference evidence="4" key="1">
    <citation type="submission" date="2017-01" db="EMBL/GenBank/DDBJ databases">
        <authorList>
            <person name="Wang Y."/>
            <person name="White M."/>
            <person name="Kvist S."/>
            <person name="Moncalvo J.-M."/>
        </authorList>
    </citation>
    <scope>NUCLEOTIDE SEQUENCE [LARGE SCALE GENOMIC DNA]</scope>
    <source>
        <strain evidence="4">COL-18-3</strain>
    </source>
</reference>